<dbReference type="Gene3D" id="3.40.640.10">
    <property type="entry name" value="Type I PLP-dependent aspartate aminotransferase-like (Major domain)"/>
    <property type="match status" value="1"/>
</dbReference>
<dbReference type="Gene3D" id="3.90.1150.10">
    <property type="entry name" value="Aspartate Aminotransferase, domain 1"/>
    <property type="match status" value="1"/>
</dbReference>
<evidence type="ECO:0000313" key="8">
    <source>
        <dbReference type="Proteomes" id="UP000192472"/>
    </source>
</evidence>
<evidence type="ECO:0000256" key="4">
    <source>
        <dbReference type="ARBA" id="ARBA00038302"/>
    </source>
</evidence>
<reference evidence="7 8" key="1">
    <citation type="submission" date="2017-04" db="EMBL/GenBank/DDBJ databases">
        <authorList>
            <person name="Afonso C.L."/>
            <person name="Miller P.J."/>
            <person name="Scott M.A."/>
            <person name="Spackman E."/>
            <person name="Goraichik I."/>
            <person name="Dimitrov K.M."/>
            <person name="Suarez D.L."/>
            <person name="Swayne D.E."/>
        </authorList>
    </citation>
    <scope>NUCLEOTIDE SEQUENCE [LARGE SCALE GENOMIC DNA]</scope>
    <source>
        <strain evidence="7 8">DSM 26133</strain>
    </source>
</reference>
<dbReference type="GO" id="GO:0019752">
    <property type="term" value="P:carboxylic acid metabolic process"/>
    <property type="evidence" value="ECO:0007669"/>
    <property type="project" value="InterPro"/>
</dbReference>
<evidence type="ECO:0000256" key="6">
    <source>
        <dbReference type="RuleBase" id="RU000382"/>
    </source>
</evidence>
<dbReference type="STRING" id="692418.SAMN04488029_0859"/>
<comment type="cofactor">
    <cofactor evidence="1 5 6">
        <name>pyridoxal 5'-phosphate</name>
        <dbReference type="ChEBI" id="CHEBI:597326"/>
    </cofactor>
</comment>
<dbReference type="PANTHER" id="PTHR42735">
    <property type="match status" value="1"/>
</dbReference>
<dbReference type="SUPFAM" id="SSF53383">
    <property type="entry name" value="PLP-dependent transferases"/>
    <property type="match status" value="1"/>
</dbReference>
<sequence length="410" mass="46023">MHWEKYSRQRIRDIAFSAIGKNLNYRDSPPIGLPASYLDPKVFYSDAPFLSEAPFMSTMVANPNHIGCHTMGDSEPVFSGTQALERELIEICATQIFDALPDAVDGYVASGGTEANIQAFWVLRNYFIEECHAAHQQIAMVYSEDAHYSMPKGANLLNVKSIVAKVNSESRLIDLAGLEQQLVEAKMEGVKHFILVMNMSTTMFGSVDDIAAAVSLFESMALSFKIHVDGAYGGFIYPFSARDPLYSFQNKHVFSFSLDAHKMLLSPYGTGIALIRKGHIKYAMTKEANYVKGKDYTLVGSRSGANAVAIWMILRAYGSDGWTSKIQELLERTDWLCEQLAKRGIVFYRHPKMNIVTLKPDLIDHALAEKYFLVPDDHDAPSWWKIVVMDHVTEGVLDHFLLDLDKTLEK</sequence>
<dbReference type="PANTHER" id="PTHR42735:SF6">
    <property type="entry name" value="SPHINGOSINE-1-PHOSPHATE LYASE 1"/>
    <property type="match status" value="1"/>
</dbReference>
<gene>
    <name evidence="7" type="ORF">SAMN04488029_0859</name>
</gene>
<evidence type="ECO:0000256" key="2">
    <source>
        <dbReference type="ARBA" id="ARBA00022898"/>
    </source>
</evidence>
<dbReference type="InterPro" id="IPR002129">
    <property type="entry name" value="PyrdxlP-dep_de-COase"/>
</dbReference>
<accession>A0A1W2G7N4</accession>
<dbReference type="GO" id="GO:0030170">
    <property type="term" value="F:pyridoxal phosphate binding"/>
    <property type="evidence" value="ECO:0007669"/>
    <property type="project" value="InterPro"/>
</dbReference>
<organism evidence="7 8">
    <name type="scientific">Reichenbachiella faecimaris</name>
    <dbReference type="NCBI Taxonomy" id="692418"/>
    <lineage>
        <taxon>Bacteria</taxon>
        <taxon>Pseudomonadati</taxon>
        <taxon>Bacteroidota</taxon>
        <taxon>Cytophagia</taxon>
        <taxon>Cytophagales</taxon>
        <taxon>Reichenbachiellaceae</taxon>
        <taxon>Reichenbachiella</taxon>
    </lineage>
</organism>
<feature type="modified residue" description="N6-(pyridoxal phosphate)lysine" evidence="5">
    <location>
        <position position="262"/>
    </location>
</feature>
<dbReference type="InterPro" id="IPR015422">
    <property type="entry name" value="PyrdxlP-dep_Trfase_small"/>
</dbReference>
<dbReference type="InterPro" id="IPR015424">
    <property type="entry name" value="PyrdxlP-dep_Trfase"/>
</dbReference>
<keyword evidence="8" id="KW-1185">Reference proteome</keyword>
<comment type="similarity">
    <text evidence="4">Belongs to the group II decarboxylase family. Sphingosine-1-phosphate lyase subfamily.</text>
</comment>
<proteinExistence type="inferred from homology"/>
<name>A0A1W2G7N4_REIFA</name>
<dbReference type="EMBL" id="FWYF01000001">
    <property type="protein sequence ID" value="SMD32514.1"/>
    <property type="molecule type" value="Genomic_DNA"/>
</dbReference>
<keyword evidence="3 6" id="KW-0456">Lyase</keyword>
<dbReference type="InterPro" id="IPR015421">
    <property type="entry name" value="PyrdxlP-dep_Trfase_major"/>
</dbReference>
<keyword evidence="2 5" id="KW-0663">Pyridoxal phosphate</keyword>
<protein>
    <submittedName>
        <fullName evidence="7">Glutamate or tyrosine decarboxylase</fullName>
    </submittedName>
</protein>
<dbReference type="Proteomes" id="UP000192472">
    <property type="component" value="Unassembled WGS sequence"/>
</dbReference>
<evidence type="ECO:0000313" key="7">
    <source>
        <dbReference type="EMBL" id="SMD32514.1"/>
    </source>
</evidence>
<dbReference type="AlphaFoldDB" id="A0A1W2G7N4"/>
<evidence type="ECO:0000256" key="1">
    <source>
        <dbReference type="ARBA" id="ARBA00001933"/>
    </source>
</evidence>
<dbReference type="InterPro" id="IPR050477">
    <property type="entry name" value="GrpII_AminoAcid_Decarb"/>
</dbReference>
<evidence type="ECO:0000256" key="3">
    <source>
        <dbReference type="ARBA" id="ARBA00023239"/>
    </source>
</evidence>
<dbReference type="OrthoDB" id="9803665at2"/>
<evidence type="ECO:0000256" key="5">
    <source>
        <dbReference type="PIRSR" id="PIRSR602129-50"/>
    </source>
</evidence>
<dbReference type="Pfam" id="PF00282">
    <property type="entry name" value="Pyridoxal_deC"/>
    <property type="match status" value="1"/>
</dbReference>
<dbReference type="GO" id="GO:0016830">
    <property type="term" value="F:carbon-carbon lyase activity"/>
    <property type="evidence" value="ECO:0007669"/>
    <property type="project" value="InterPro"/>
</dbReference>